<dbReference type="AlphaFoldDB" id="A0AAN7V542"/>
<dbReference type="SUPFAM" id="SSF53474">
    <property type="entry name" value="alpha/beta-Hydrolases"/>
    <property type="match status" value="1"/>
</dbReference>
<proteinExistence type="inferred from homology"/>
<dbReference type="PROSITE" id="PS00122">
    <property type="entry name" value="CARBOXYLESTERASE_B_1"/>
    <property type="match status" value="1"/>
</dbReference>
<evidence type="ECO:0000256" key="1">
    <source>
        <dbReference type="ARBA" id="ARBA00005964"/>
    </source>
</evidence>
<dbReference type="InterPro" id="IPR019826">
    <property type="entry name" value="Carboxylesterase_B_AS"/>
</dbReference>
<evidence type="ECO:0000256" key="3">
    <source>
        <dbReference type="ARBA" id="ARBA00022801"/>
    </source>
</evidence>
<evidence type="ECO:0000259" key="7">
    <source>
        <dbReference type="Pfam" id="PF00135"/>
    </source>
</evidence>
<name>A0AAN7V542_9COLE</name>
<accession>A0AAN7V542</accession>
<comment type="caution">
    <text evidence="8">The sequence shown here is derived from an EMBL/GenBank/DDBJ whole genome shotgun (WGS) entry which is preliminary data.</text>
</comment>
<keyword evidence="4" id="KW-1015">Disulfide bond</keyword>
<evidence type="ECO:0000256" key="2">
    <source>
        <dbReference type="ARBA" id="ARBA00022487"/>
    </source>
</evidence>
<dbReference type="InterPro" id="IPR019819">
    <property type="entry name" value="Carboxylesterase_B_CS"/>
</dbReference>
<dbReference type="PANTHER" id="PTHR43142:SF1">
    <property type="entry name" value="CARBOXYLIC ESTER HYDROLASE"/>
    <property type="match status" value="1"/>
</dbReference>
<organism evidence="8 9">
    <name type="scientific">Pyrocoelia pectoralis</name>
    <dbReference type="NCBI Taxonomy" id="417401"/>
    <lineage>
        <taxon>Eukaryota</taxon>
        <taxon>Metazoa</taxon>
        <taxon>Ecdysozoa</taxon>
        <taxon>Arthropoda</taxon>
        <taxon>Hexapoda</taxon>
        <taxon>Insecta</taxon>
        <taxon>Pterygota</taxon>
        <taxon>Neoptera</taxon>
        <taxon>Endopterygota</taxon>
        <taxon>Coleoptera</taxon>
        <taxon>Polyphaga</taxon>
        <taxon>Elateriformia</taxon>
        <taxon>Elateroidea</taxon>
        <taxon>Lampyridae</taxon>
        <taxon>Lampyrinae</taxon>
        <taxon>Pyrocoelia</taxon>
    </lineage>
</organism>
<keyword evidence="3 6" id="KW-0378">Hydrolase</keyword>
<comment type="similarity">
    <text evidence="1 6">Belongs to the type-B carboxylesterase/lipase family.</text>
</comment>
<protein>
    <recommendedName>
        <fullName evidence="6">Carboxylic ester hydrolase</fullName>
        <ecNumber evidence="6">3.1.1.-</ecNumber>
    </recommendedName>
</protein>
<dbReference type="InterPro" id="IPR002018">
    <property type="entry name" value="CarbesteraseB"/>
</dbReference>
<dbReference type="Gene3D" id="3.40.50.1820">
    <property type="entry name" value="alpha/beta hydrolase"/>
    <property type="match status" value="1"/>
</dbReference>
<dbReference type="Pfam" id="PF00135">
    <property type="entry name" value="COesterase"/>
    <property type="match status" value="1"/>
</dbReference>
<sequence>MPFSDYSLEDELPTVNVNAGTIRGYYKRSYENRVFSAFEGIPYAKPPIGQLRFAEPVPVEPWSGILNATVLYECANPLNIKSADKEEDCLYLNVYVPRKKPIPNENLDVIVFIYGGFFMMGNTSIYGPEFLMDANVIYVSMNYRVGPFGFLSTGDDAVKGNNGLKDQVLALKWVQSNIRYFGGNQRSVTLSGESSGGSSVHLHYFSNLSKGLFHRGISHSGTALASWSLITDPLKNAKKLSRAVGCNNSSTRAMVECMRVVPATVICKYVPVTFTSVGFPANSFGPVVEKVSKSAFLEDSAHSFLQRGMVYNVPWMSTTCSSDGIVLLYKNLQTFNEHWLQDMPDILGYENTSETEKKNISNRIVDFYTAESPIPASVIVNAVDDEEFNIPWEESVLMQAKVSKSPIYAYYYDYECNADCMAYDREMQHVQDARLIYYDELLQKPKSEGGLSKDDEWMKTFLVGIVTSFAHDGVPKPVKFKPVTHASGWRYLHIKDKNNIRMEYDKHLETIEFWDDILSDVRNQTENL</sequence>
<keyword evidence="9" id="KW-1185">Reference proteome</keyword>
<feature type="domain" description="Carboxylesterase type B" evidence="7">
    <location>
        <begin position="13"/>
        <end position="511"/>
    </location>
</feature>
<keyword evidence="5" id="KW-0325">Glycoprotein</keyword>
<dbReference type="InterPro" id="IPR029058">
    <property type="entry name" value="AB_hydrolase_fold"/>
</dbReference>
<gene>
    <name evidence="8" type="ORF">RI129_008302</name>
</gene>
<evidence type="ECO:0000313" key="9">
    <source>
        <dbReference type="Proteomes" id="UP001329430"/>
    </source>
</evidence>
<evidence type="ECO:0000256" key="5">
    <source>
        <dbReference type="ARBA" id="ARBA00023180"/>
    </source>
</evidence>
<dbReference type="Proteomes" id="UP001329430">
    <property type="component" value="Chromosome 6"/>
</dbReference>
<evidence type="ECO:0000313" key="8">
    <source>
        <dbReference type="EMBL" id="KAK5642135.1"/>
    </source>
</evidence>
<dbReference type="EC" id="3.1.1.-" evidence="6"/>
<dbReference type="EMBL" id="JAVRBK010000006">
    <property type="protein sequence ID" value="KAK5642135.1"/>
    <property type="molecule type" value="Genomic_DNA"/>
</dbReference>
<keyword evidence="2" id="KW-0719">Serine esterase</keyword>
<dbReference type="PANTHER" id="PTHR43142">
    <property type="entry name" value="CARBOXYLIC ESTER HYDROLASE"/>
    <property type="match status" value="1"/>
</dbReference>
<evidence type="ECO:0000256" key="4">
    <source>
        <dbReference type="ARBA" id="ARBA00023157"/>
    </source>
</evidence>
<reference evidence="8 9" key="1">
    <citation type="journal article" date="2024" name="Insects">
        <title>An Improved Chromosome-Level Genome Assembly of the Firefly Pyrocoelia pectoralis.</title>
        <authorList>
            <person name="Fu X."/>
            <person name="Meyer-Rochow V.B."/>
            <person name="Ballantyne L."/>
            <person name="Zhu X."/>
        </authorList>
    </citation>
    <scope>NUCLEOTIDE SEQUENCE [LARGE SCALE GENOMIC DNA]</scope>
    <source>
        <strain evidence="8">XCY_ONT2</strain>
    </source>
</reference>
<dbReference type="PROSITE" id="PS00941">
    <property type="entry name" value="CARBOXYLESTERASE_B_2"/>
    <property type="match status" value="1"/>
</dbReference>
<dbReference type="GO" id="GO:0052689">
    <property type="term" value="F:carboxylic ester hydrolase activity"/>
    <property type="evidence" value="ECO:0007669"/>
    <property type="project" value="UniProtKB-KW"/>
</dbReference>
<evidence type="ECO:0000256" key="6">
    <source>
        <dbReference type="RuleBase" id="RU361235"/>
    </source>
</evidence>